<dbReference type="InterPro" id="IPR032675">
    <property type="entry name" value="LRR_dom_sf"/>
</dbReference>
<keyword evidence="3" id="KW-0472">Membrane</keyword>
<keyword evidence="3" id="KW-0812">Transmembrane</keyword>
<sequence length="533" mass="60996">MTNLRFLQLHVPLGERSKTKYQCTLLTALSNELRYFEWNGFPFKSFPPNFHANFLVELRLPYSRVEELWQGEQDLGNLEAIDLRECKQLRKLPNLSKASKLKWVNFSGCESLCVIDSVLSTNTLVSLILDGCKKLKSLRSEKHLRFLENLSMDDCSSLKEFSMSSDLIESLDLRKTGVKILGPSIGRFRKLKRLNLKGLRLEKLADELCCVTSLEELKISNCGHVINKHKLQVICGASLRKLHLTDCYKLYELPPNINALSSLHELRLDGSGYSDASINYSSVEVCVPGSSAPKTFTYRTTESSITVQFPSHDSNLNVVGLIYCVVLSPTRHHSRIIKQHCVKIQHQCYRGNNGEEVSTWHREANVELNSDNVLMWYDTYRGGMIDELYYESVRFTFDVAGEHDVSIKGCGVHLLCYSQSNLVNFLRELEVPLDLKVWLDYYHHHGDADVNFKLYMALKYDNKLSELLQSDLDSRRHSISEAIHETGNKFTEESSRSGHCKLDMVKPKKMWLMATMVAAILVWAARYHAAARR</sequence>
<dbReference type="AlphaFoldDB" id="A0AAN9J8M8"/>
<dbReference type="EMBL" id="JAYKXN010000004">
    <property type="protein sequence ID" value="KAK7294375.1"/>
    <property type="molecule type" value="Genomic_DNA"/>
</dbReference>
<dbReference type="PANTHER" id="PTHR11017:SF562">
    <property type="entry name" value="ADP-RIBOSYL CYCLASE_CYCLIC ADP-RIBOSE HYDROLASE"/>
    <property type="match status" value="1"/>
</dbReference>
<dbReference type="SUPFAM" id="SSF52058">
    <property type="entry name" value="L domain-like"/>
    <property type="match status" value="1"/>
</dbReference>
<dbReference type="InterPro" id="IPR044974">
    <property type="entry name" value="Disease_R_plants"/>
</dbReference>
<keyword evidence="1" id="KW-0433">Leucine-rich repeat</keyword>
<reference evidence="5 6" key="1">
    <citation type="submission" date="2024-01" db="EMBL/GenBank/DDBJ databases">
        <title>The genomes of 5 underutilized Papilionoideae crops provide insights into root nodulation and disease resistance.</title>
        <authorList>
            <person name="Yuan L."/>
        </authorList>
    </citation>
    <scope>NUCLEOTIDE SEQUENCE [LARGE SCALE GENOMIC DNA]</scope>
    <source>
        <strain evidence="5">LY-2023</strain>
        <tissue evidence="5">Leaf</tissue>
    </source>
</reference>
<dbReference type="Proteomes" id="UP001359559">
    <property type="component" value="Unassembled WGS sequence"/>
</dbReference>
<protein>
    <recommendedName>
        <fullName evidence="4">C-JID domain-containing protein</fullName>
    </recommendedName>
</protein>
<dbReference type="PANTHER" id="PTHR11017">
    <property type="entry name" value="LEUCINE-RICH REPEAT-CONTAINING PROTEIN"/>
    <property type="match status" value="1"/>
</dbReference>
<proteinExistence type="predicted"/>
<gene>
    <name evidence="5" type="ORF">RJT34_17264</name>
</gene>
<evidence type="ECO:0000256" key="1">
    <source>
        <dbReference type="ARBA" id="ARBA00022614"/>
    </source>
</evidence>
<keyword evidence="3" id="KW-1133">Transmembrane helix</keyword>
<evidence type="ECO:0000313" key="6">
    <source>
        <dbReference type="Proteomes" id="UP001359559"/>
    </source>
</evidence>
<organism evidence="5 6">
    <name type="scientific">Clitoria ternatea</name>
    <name type="common">Butterfly pea</name>
    <dbReference type="NCBI Taxonomy" id="43366"/>
    <lineage>
        <taxon>Eukaryota</taxon>
        <taxon>Viridiplantae</taxon>
        <taxon>Streptophyta</taxon>
        <taxon>Embryophyta</taxon>
        <taxon>Tracheophyta</taxon>
        <taxon>Spermatophyta</taxon>
        <taxon>Magnoliopsida</taxon>
        <taxon>eudicotyledons</taxon>
        <taxon>Gunneridae</taxon>
        <taxon>Pentapetalae</taxon>
        <taxon>rosids</taxon>
        <taxon>fabids</taxon>
        <taxon>Fabales</taxon>
        <taxon>Fabaceae</taxon>
        <taxon>Papilionoideae</taxon>
        <taxon>50 kb inversion clade</taxon>
        <taxon>NPAAA clade</taxon>
        <taxon>indigoferoid/millettioid clade</taxon>
        <taxon>Phaseoleae</taxon>
        <taxon>Clitoria</taxon>
    </lineage>
</organism>
<dbReference type="Gene3D" id="3.80.10.10">
    <property type="entry name" value="Ribonuclease Inhibitor"/>
    <property type="match status" value="2"/>
</dbReference>
<dbReference type="Pfam" id="PF07725">
    <property type="entry name" value="LRR_3"/>
    <property type="match status" value="1"/>
</dbReference>
<evidence type="ECO:0000256" key="2">
    <source>
        <dbReference type="ARBA" id="ARBA00022737"/>
    </source>
</evidence>
<evidence type="ECO:0000259" key="4">
    <source>
        <dbReference type="Pfam" id="PF20160"/>
    </source>
</evidence>
<evidence type="ECO:0000256" key="3">
    <source>
        <dbReference type="SAM" id="Phobius"/>
    </source>
</evidence>
<dbReference type="Pfam" id="PF20160">
    <property type="entry name" value="C-JID"/>
    <property type="match status" value="1"/>
</dbReference>
<dbReference type="InterPro" id="IPR011713">
    <property type="entry name" value="Leu-rich_rpt_3"/>
</dbReference>
<keyword evidence="6" id="KW-1185">Reference proteome</keyword>
<accession>A0AAN9J8M8</accession>
<name>A0AAN9J8M8_CLITE</name>
<feature type="transmembrane region" description="Helical" evidence="3">
    <location>
        <begin position="510"/>
        <end position="529"/>
    </location>
</feature>
<comment type="caution">
    <text evidence="5">The sequence shown here is derived from an EMBL/GenBank/DDBJ whole genome shotgun (WGS) entry which is preliminary data.</text>
</comment>
<evidence type="ECO:0000313" key="5">
    <source>
        <dbReference type="EMBL" id="KAK7294375.1"/>
    </source>
</evidence>
<feature type="domain" description="C-JID" evidence="4">
    <location>
        <begin position="287"/>
        <end position="418"/>
    </location>
</feature>
<keyword evidence="2" id="KW-0677">Repeat</keyword>
<dbReference type="InterPro" id="IPR045344">
    <property type="entry name" value="C-JID"/>
</dbReference>
<dbReference type="GO" id="GO:0006952">
    <property type="term" value="P:defense response"/>
    <property type="evidence" value="ECO:0007669"/>
    <property type="project" value="InterPro"/>
</dbReference>